<organism evidence="3 4">
    <name type="scientific">Trypanosoma conorhini</name>
    <dbReference type="NCBI Taxonomy" id="83891"/>
    <lineage>
        <taxon>Eukaryota</taxon>
        <taxon>Discoba</taxon>
        <taxon>Euglenozoa</taxon>
        <taxon>Kinetoplastea</taxon>
        <taxon>Metakinetoplastina</taxon>
        <taxon>Trypanosomatida</taxon>
        <taxon>Trypanosomatidae</taxon>
        <taxon>Trypanosoma</taxon>
    </lineage>
</organism>
<dbReference type="OrthoDB" id="5976022at2759"/>
<dbReference type="GeneID" id="40323442"/>
<dbReference type="RefSeq" id="XP_029223226.1">
    <property type="nucleotide sequence ID" value="XM_029376637.1"/>
</dbReference>
<dbReference type="PANTHER" id="PTHR46546">
    <property type="entry name" value="SHEWANELLA-LIKE PROTEIN PHOSPHATASE 1"/>
    <property type="match status" value="1"/>
</dbReference>
<evidence type="ECO:0000313" key="3">
    <source>
        <dbReference type="EMBL" id="RNE96012.1"/>
    </source>
</evidence>
<feature type="signal peptide" evidence="1">
    <location>
        <begin position="1"/>
        <end position="24"/>
    </location>
</feature>
<comment type="caution">
    <text evidence="3">The sequence shown here is derived from an EMBL/GenBank/DDBJ whole genome shotgun (WGS) entry which is preliminary data.</text>
</comment>
<dbReference type="EMBL" id="MKKU01001333">
    <property type="protein sequence ID" value="RNE96012.1"/>
    <property type="molecule type" value="Genomic_DNA"/>
</dbReference>
<evidence type="ECO:0000256" key="1">
    <source>
        <dbReference type="SAM" id="SignalP"/>
    </source>
</evidence>
<protein>
    <submittedName>
        <fullName evidence="3">Serine/threonine protein phosphatase</fullName>
    </submittedName>
</protein>
<feature type="domain" description="Calcineurin-like phosphoesterase" evidence="2">
    <location>
        <begin position="42"/>
        <end position="241"/>
    </location>
</feature>
<dbReference type="Gene3D" id="3.60.21.10">
    <property type="match status" value="1"/>
</dbReference>
<keyword evidence="4" id="KW-1185">Reference proteome</keyword>
<dbReference type="PANTHER" id="PTHR46546:SF4">
    <property type="entry name" value="SHEWANELLA-LIKE PROTEIN PHOSPHATASE 1"/>
    <property type="match status" value="1"/>
</dbReference>
<keyword evidence="1" id="KW-0732">Signal</keyword>
<reference evidence="3 4" key="1">
    <citation type="journal article" date="2018" name="BMC Genomics">
        <title>Genomic comparison of Trypanosoma conorhini and Trypanosoma rangeli to Trypanosoma cruzi strains of high and low virulence.</title>
        <authorList>
            <person name="Bradwell K.R."/>
            <person name="Koparde V.N."/>
            <person name="Matveyev A.V."/>
            <person name="Serrano M.G."/>
            <person name="Alves J.M."/>
            <person name="Parikh H."/>
            <person name="Huang B."/>
            <person name="Lee V."/>
            <person name="Espinosa-Alvarez O."/>
            <person name="Ortiz P.A."/>
            <person name="Costa-Martins A.G."/>
            <person name="Teixeira M.M."/>
            <person name="Buck G.A."/>
        </authorList>
    </citation>
    <scope>NUCLEOTIDE SEQUENCE [LARGE SCALE GENOMIC DNA]</scope>
    <source>
        <strain evidence="3 4">025E</strain>
    </source>
</reference>
<dbReference type="AlphaFoldDB" id="A0A3R7MVL3"/>
<dbReference type="InterPro" id="IPR029052">
    <property type="entry name" value="Metallo-depent_PP-like"/>
</dbReference>
<dbReference type="InterPro" id="IPR004843">
    <property type="entry name" value="Calcineurin-like_PHP"/>
</dbReference>
<feature type="chain" id="PRO_5018557568" evidence="1">
    <location>
        <begin position="25"/>
        <end position="376"/>
    </location>
</feature>
<name>A0A3R7MVL3_9TRYP</name>
<gene>
    <name evidence="3" type="ORF">Tco025E_09831</name>
</gene>
<sequence length="376" mass="42501">MKLAALLLLQLCLIIVTTVDVCYGESRANTHIGTTVPLEIHRIIAVGDVHGDADNFRQILFMTGIISYSSNTDKNVIWKPMWDEKEIELRKSHRTKLRTTLIQMGDLIDRGEDDLAVLEMAASLLDQVKSNHTSDNFVLLLGNHELLNLQQQFHYVHPESMGGFLTKALRKRAFESNGIFGRFLLYNFTVAHFDAETLFVHAGLNEHFASMGVDRLNKETMQAVREKDYQNPLLGAFGPLWTRRMLMDATNGHCTGIKKMISSIGAKRIVVGHTPQRSGHVELFCDDSVIAVDVGLSRWMYGNLAALELMVTTYKSDSGIWRDVVMREVTTSDSRRFRTLDESLTDPLLLEELNHAVEEYYQSENTVPTEDLVGDL</sequence>
<proteinExistence type="predicted"/>
<accession>A0A3R7MVL3</accession>
<dbReference type="GO" id="GO:0016787">
    <property type="term" value="F:hydrolase activity"/>
    <property type="evidence" value="ECO:0007669"/>
    <property type="project" value="InterPro"/>
</dbReference>
<dbReference type="Proteomes" id="UP000284403">
    <property type="component" value="Unassembled WGS sequence"/>
</dbReference>
<dbReference type="Pfam" id="PF00149">
    <property type="entry name" value="Metallophos"/>
    <property type="match status" value="1"/>
</dbReference>
<dbReference type="SUPFAM" id="SSF56300">
    <property type="entry name" value="Metallo-dependent phosphatases"/>
    <property type="match status" value="1"/>
</dbReference>
<evidence type="ECO:0000313" key="4">
    <source>
        <dbReference type="Proteomes" id="UP000284403"/>
    </source>
</evidence>
<evidence type="ECO:0000259" key="2">
    <source>
        <dbReference type="Pfam" id="PF00149"/>
    </source>
</evidence>